<evidence type="ECO:0000256" key="6">
    <source>
        <dbReference type="SAM" id="MobiDB-lite"/>
    </source>
</evidence>
<sequence length="702" mass="80676">MEDTETVITIKEEQPSTDNEENNEEQATEKPKTPELESSKPIHINGGEILNKFNHALASIITTSDRLSNNDDSSNTIVTSLPPLIHKSARLVSSIWFPDNSVRSPIYHSSYDYPCIHERSVDAALGHAQIQEAGSSQQPVEEYDEFNEWVDGSCKFRYSLYSREAQAHISGWAMKYTNNHNKYVLKKTCVGVLLCSKDCTLPNGLKIVVRPAISDKVRERQIGQSCPNASCNGVLSHRKCTGNNGYPVTHFWVHQDDGIYFESKGTHDHFRPQARRATPDRNHNRGRTLSPKQEGTSLEETENAENKESKPAKSTETSKRGRKRKLHQDHQLSLSKILTTHSAINHTLRTEVLRGFSMEEEEQYVCVTLPESEHLIQRAVLSHDQSSIASYGRLYLLCQTFIDIVPGFNLLETRMISHEVVGWPVVMATLYRQGTREGIVQHMKTLARLCSSPREEIFSPKWQMVIHDFTPEQAQLAIEAIVNMIINSQVQTLLRVFQYKSVSSLYKMLREKVTSSIQGFHSHFELCKREIISRLQDPVMTMKFCETMKRLTDENCTVQEYLSADCMLSGCALGSVIREFWNFWGSPLVGCKVFPVASSIGAYQERIEIWRKSFLEVEWCDNPRDVTLQNLSDVVFRWIKCQKDFWPKTAYQDCRVMDFTAVRPPLFDDRRLHFVRHGERLGSAFHRPISYRAFYMPRMHWV</sequence>
<feature type="region of interest" description="Disordered" evidence="6">
    <location>
        <begin position="269"/>
        <end position="330"/>
    </location>
</feature>
<dbReference type="Gene3D" id="2.20.25.670">
    <property type="entry name" value="GCM domain, large subdomain"/>
    <property type="match status" value="1"/>
</dbReference>
<dbReference type="RefSeq" id="XP_031557567.1">
    <property type="nucleotide sequence ID" value="XM_031701707.1"/>
</dbReference>
<keyword evidence="8" id="KW-1185">Reference proteome</keyword>
<keyword evidence="4" id="KW-0804">Transcription</keyword>
<evidence type="ECO:0000313" key="10">
    <source>
        <dbReference type="RefSeq" id="XP_031557574.1"/>
    </source>
</evidence>
<dbReference type="AlphaFoldDB" id="A0A6P8HY78"/>
<keyword evidence="5" id="KW-0539">Nucleus</keyword>
<dbReference type="PANTHER" id="PTHR12414">
    <property type="entry name" value="GLIAL CELLS MISSING RELATED/GLIDE"/>
    <property type="match status" value="1"/>
</dbReference>
<dbReference type="GO" id="GO:0000978">
    <property type="term" value="F:RNA polymerase II cis-regulatory region sequence-specific DNA binding"/>
    <property type="evidence" value="ECO:0007669"/>
    <property type="project" value="TreeGrafter"/>
</dbReference>
<accession>A0A6P8HY78</accession>
<dbReference type="Proteomes" id="UP000515163">
    <property type="component" value="Unplaced"/>
</dbReference>
<proteinExistence type="predicted"/>
<dbReference type="Pfam" id="PF03615">
    <property type="entry name" value="GCM"/>
    <property type="match status" value="1"/>
</dbReference>
<feature type="region of interest" description="Disordered" evidence="6">
    <location>
        <begin position="1"/>
        <end position="42"/>
    </location>
</feature>
<keyword evidence="1" id="KW-0217">Developmental protein</keyword>
<dbReference type="OrthoDB" id="6241117at2759"/>
<evidence type="ECO:0000256" key="5">
    <source>
        <dbReference type="ARBA" id="ARBA00023242"/>
    </source>
</evidence>
<feature type="compositionally biased region" description="Basic and acidic residues" evidence="6">
    <location>
        <begin position="27"/>
        <end position="40"/>
    </location>
</feature>
<dbReference type="GO" id="GO:0005634">
    <property type="term" value="C:nucleus"/>
    <property type="evidence" value="ECO:0007669"/>
    <property type="project" value="TreeGrafter"/>
</dbReference>
<evidence type="ECO:0000256" key="3">
    <source>
        <dbReference type="ARBA" id="ARBA00023125"/>
    </source>
</evidence>
<dbReference type="RefSeq" id="XP_031557574.1">
    <property type="nucleotide sequence ID" value="XM_031701714.1"/>
</dbReference>
<dbReference type="KEGG" id="aten:116294159"/>
<reference evidence="9 10" key="1">
    <citation type="submission" date="2025-04" db="UniProtKB">
        <authorList>
            <consortium name="RefSeq"/>
        </authorList>
    </citation>
    <scope>IDENTIFICATION</scope>
    <source>
        <tissue evidence="9 10">Tentacle</tissue>
    </source>
</reference>
<evidence type="ECO:0000256" key="4">
    <source>
        <dbReference type="ARBA" id="ARBA00023163"/>
    </source>
</evidence>
<dbReference type="PANTHER" id="PTHR12414:SF8">
    <property type="entry name" value="TRANSCRIPTION FACTOR GLIAL CELLS MISSING-RELATED"/>
    <property type="match status" value="1"/>
</dbReference>
<evidence type="ECO:0000256" key="2">
    <source>
        <dbReference type="ARBA" id="ARBA00023015"/>
    </source>
</evidence>
<dbReference type="InterPro" id="IPR039791">
    <property type="entry name" value="GCM"/>
</dbReference>
<gene>
    <name evidence="9 10" type="primary">LOC116294159</name>
</gene>
<evidence type="ECO:0000259" key="7">
    <source>
        <dbReference type="PROSITE" id="PS50807"/>
    </source>
</evidence>
<feature type="compositionally biased region" description="Basic and acidic residues" evidence="6">
    <location>
        <begin position="304"/>
        <end position="319"/>
    </location>
</feature>
<dbReference type="PROSITE" id="PS50807">
    <property type="entry name" value="GCM"/>
    <property type="match status" value="1"/>
</dbReference>
<dbReference type="GeneID" id="116294159"/>
<feature type="compositionally biased region" description="Basic and acidic residues" evidence="6">
    <location>
        <begin position="269"/>
        <end position="283"/>
    </location>
</feature>
<feature type="domain" description="GCM" evidence="7">
    <location>
        <begin position="127"/>
        <end position="285"/>
    </location>
</feature>
<evidence type="ECO:0000313" key="9">
    <source>
        <dbReference type="RefSeq" id="XP_031557567.1"/>
    </source>
</evidence>
<dbReference type="InterPro" id="IPR043021">
    <property type="entry name" value="GCM_small"/>
</dbReference>
<dbReference type="GO" id="GO:0001228">
    <property type="term" value="F:DNA-binding transcription activator activity, RNA polymerase II-specific"/>
    <property type="evidence" value="ECO:0007669"/>
    <property type="project" value="InterPro"/>
</dbReference>
<dbReference type="GO" id="GO:0042063">
    <property type="term" value="P:gliogenesis"/>
    <property type="evidence" value="ECO:0007669"/>
    <property type="project" value="TreeGrafter"/>
</dbReference>
<protein>
    <submittedName>
        <fullName evidence="9 10">Uncharacterized protein LOC116294159</fullName>
    </submittedName>
</protein>
<name>A0A6P8HY78_ACTTE</name>
<dbReference type="InterPro" id="IPR043020">
    <property type="entry name" value="GCM_large"/>
</dbReference>
<evidence type="ECO:0000256" key="1">
    <source>
        <dbReference type="ARBA" id="ARBA00022473"/>
    </source>
</evidence>
<dbReference type="InterPro" id="IPR003902">
    <property type="entry name" value="Tscrpt_reg_GCM"/>
</dbReference>
<dbReference type="InterPro" id="IPR036115">
    <property type="entry name" value="GCM_dom_sf"/>
</dbReference>
<dbReference type="Gene3D" id="3.30.70.3530">
    <property type="entry name" value="GCM motif"/>
    <property type="match status" value="1"/>
</dbReference>
<dbReference type="SUPFAM" id="SSF90073">
    <property type="entry name" value="GCM domain"/>
    <property type="match status" value="1"/>
</dbReference>
<evidence type="ECO:0000313" key="8">
    <source>
        <dbReference type="Proteomes" id="UP000515163"/>
    </source>
</evidence>
<keyword evidence="3" id="KW-0238">DNA-binding</keyword>
<organism evidence="8 9">
    <name type="scientific">Actinia tenebrosa</name>
    <name type="common">Australian red waratah sea anemone</name>
    <dbReference type="NCBI Taxonomy" id="6105"/>
    <lineage>
        <taxon>Eukaryota</taxon>
        <taxon>Metazoa</taxon>
        <taxon>Cnidaria</taxon>
        <taxon>Anthozoa</taxon>
        <taxon>Hexacorallia</taxon>
        <taxon>Actiniaria</taxon>
        <taxon>Actiniidae</taxon>
        <taxon>Actinia</taxon>
    </lineage>
</organism>
<keyword evidence="2" id="KW-0805">Transcription regulation</keyword>